<keyword evidence="3" id="KW-1185">Reference proteome</keyword>
<name>A0ABN2F0G0_9ACTN</name>
<sequence length="57" mass="5814">MEGPPPCAAAPEGPPPSVAAPAPPVAPVLTAERPVGTVRDRAAVSTGRVREKTFKRV</sequence>
<feature type="compositionally biased region" description="Basic and acidic residues" evidence="1">
    <location>
        <begin position="38"/>
        <end position="57"/>
    </location>
</feature>
<proteinExistence type="predicted"/>
<evidence type="ECO:0000313" key="2">
    <source>
        <dbReference type="EMBL" id="GAA1621435.1"/>
    </source>
</evidence>
<feature type="compositionally biased region" description="Pro residues" evidence="1">
    <location>
        <begin position="1"/>
        <end position="26"/>
    </location>
</feature>
<evidence type="ECO:0000313" key="3">
    <source>
        <dbReference type="Proteomes" id="UP001500064"/>
    </source>
</evidence>
<dbReference type="EMBL" id="BAAAMU010000009">
    <property type="protein sequence ID" value="GAA1621435.1"/>
    <property type="molecule type" value="Genomic_DNA"/>
</dbReference>
<protein>
    <submittedName>
        <fullName evidence="2">Uncharacterized protein</fullName>
    </submittedName>
</protein>
<organism evidence="2 3">
    <name type="scientific">Nonomuraea maheshkhaliensis</name>
    <dbReference type="NCBI Taxonomy" id="419590"/>
    <lineage>
        <taxon>Bacteria</taxon>
        <taxon>Bacillati</taxon>
        <taxon>Actinomycetota</taxon>
        <taxon>Actinomycetes</taxon>
        <taxon>Streptosporangiales</taxon>
        <taxon>Streptosporangiaceae</taxon>
        <taxon>Nonomuraea</taxon>
    </lineage>
</organism>
<accession>A0ABN2F0G0</accession>
<comment type="caution">
    <text evidence="2">The sequence shown here is derived from an EMBL/GenBank/DDBJ whole genome shotgun (WGS) entry which is preliminary data.</text>
</comment>
<feature type="region of interest" description="Disordered" evidence="1">
    <location>
        <begin position="1"/>
        <end position="57"/>
    </location>
</feature>
<evidence type="ECO:0000256" key="1">
    <source>
        <dbReference type="SAM" id="MobiDB-lite"/>
    </source>
</evidence>
<dbReference type="Proteomes" id="UP001500064">
    <property type="component" value="Unassembled WGS sequence"/>
</dbReference>
<reference evidence="2 3" key="1">
    <citation type="journal article" date="2019" name="Int. J. Syst. Evol. Microbiol.">
        <title>The Global Catalogue of Microorganisms (GCM) 10K type strain sequencing project: providing services to taxonomists for standard genome sequencing and annotation.</title>
        <authorList>
            <consortium name="The Broad Institute Genomics Platform"/>
            <consortium name="The Broad Institute Genome Sequencing Center for Infectious Disease"/>
            <person name="Wu L."/>
            <person name="Ma J."/>
        </authorList>
    </citation>
    <scope>NUCLEOTIDE SEQUENCE [LARGE SCALE GENOMIC DNA]</scope>
    <source>
        <strain evidence="2 3">JCM 13929</strain>
    </source>
</reference>
<gene>
    <name evidence="2" type="ORF">GCM10009733_017480</name>
</gene>